<dbReference type="Gene3D" id="3.80.10.10">
    <property type="entry name" value="Ribonuclease Inhibitor"/>
    <property type="match status" value="3"/>
</dbReference>
<dbReference type="PANTHER" id="PTHR13318">
    <property type="entry name" value="PARTNER OF PAIRED, ISOFORM B-RELATED"/>
    <property type="match status" value="1"/>
</dbReference>
<gene>
    <name evidence="1" type="ORF">DPMN_096368</name>
</gene>
<sequence>MNFAEAIIDDDTVLHVFQTCSNLQWIEISGCESLSDNTLRNIVNGERLHTMKVSKCKFVSQWGIGKALERCNRLRTLRVEGIGTIELILERKSCQLMNYLTTLSLANCVELSNECLDQIAKCCPVLRSINLTCCSSITDVGFIQLVQQCASITEIVFNDSEEHRIGLTDHAFATLANCQNNLERLTLGRFSKITFEAIHELITKCPKLTEIVFCNTYRLWTFDVVITASKLDMTVAETQEFTDKLRRELRKLQPEKEDNFSFKHRSTIRLHMDSISRRNKKKLYTNWLYRFDLS</sequence>
<dbReference type="Proteomes" id="UP000828390">
    <property type="component" value="Unassembled WGS sequence"/>
</dbReference>
<keyword evidence="2" id="KW-1185">Reference proteome</keyword>
<dbReference type="PANTHER" id="PTHR13318:SF95">
    <property type="entry name" value="F-BOX PROTEIN YLR352W"/>
    <property type="match status" value="1"/>
</dbReference>
<dbReference type="InterPro" id="IPR032675">
    <property type="entry name" value="LRR_dom_sf"/>
</dbReference>
<evidence type="ECO:0008006" key="3">
    <source>
        <dbReference type="Google" id="ProtNLM"/>
    </source>
</evidence>
<dbReference type="InterPro" id="IPR006553">
    <property type="entry name" value="Leu-rich_rpt_Cys-con_subtyp"/>
</dbReference>
<reference evidence="1" key="2">
    <citation type="submission" date="2020-11" db="EMBL/GenBank/DDBJ databases">
        <authorList>
            <person name="McCartney M.A."/>
            <person name="Auch B."/>
            <person name="Kono T."/>
            <person name="Mallez S."/>
            <person name="Becker A."/>
            <person name="Gohl D.M."/>
            <person name="Silverstein K.A.T."/>
            <person name="Koren S."/>
            <person name="Bechman K.B."/>
            <person name="Herman A."/>
            <person name="Abrahante J.E."/>
            <person name="Garbe J."/>
        </authorList>
    </citation>
    <scope>NUCLEOTIDE SEQUENCE</scope>
    <source>
        <strain evidence="1">Duluth1</strain>
        <tissue evidence="1">Whole animal</tissue>
    </source>
</reference>
<reference evidence="1" key="1">
    <citation type="journal article" date="2019" name="bioRxiv">
        <title>The Genome of the Zebra Mussel, Dreissena polymorpha: A Resource for Invasive Species Research.</title>
        <authorList>
            <person name="McCartney M.A."/>
            <person name="Auch B."/>
            <person name="Kono T."/>
            <person name="Mallez S."/>
            <person name="Zhang Y."/>
            <person name="Obille A."/>
            <person name="Becker A."/>
            <person name="Abrahante J.E."/>
            <person name="Garbe J."/>
            <person name="Badalamenti J.P."/>
            <person name="Herman A."/>
            <person name="Mangelson H."/>
            <person name="Liachko I."/>
            <person name="Sullivan S."/>
            <person name="Sone E.D."/>
            <person name="Koren S."/>
            <person name="Silverstein K.A.T."/>
            <person name="Beckman K.B."/>
            <person name="Gohl D.M."/>
        </authorList>
    </citation>
    <scope>NUCLEOTIDE SEQUENCE</scope>
    <source>
        <strain evidence="1">Duluth1</strain>
        <tissue evidence="1">Whole animal</tissue>
    </source>
</reference>
<evidence type="ECO:0000313" key="2">
    <source>
        <dbReference type="Proteomes" id="UP000828390"/>
    </source>
</evidence>
<dbReference type="EMBL" id="JAIWYP010000003">
    <property type="protein sequence ID" value="KAH3853833.1"/>
    <property type="molecule type" value="Genomic_DNA"/>
</dbReference>
<organism evidence="1 2">
    <name type="scientific">Dreissena polymorpha</name>
    <name type="common">Zebra mussel</name>
    <name type="synonym">Mytilus polymorpha</name>
    <dbReference type="NCBI Taxonomy" id="45954"/>
    <lineage>
        <taxon>Eukaryota</taxon>
        <taxon>Metazoa</taxon>
        <taxon>Spiralia</taxon>
        <taxon>Lophotrochozoa</taxon>
        <taxon>Mollusca</taxon>
        <taxon>Bivalvia</taxon>
        <taxon>Autobranchia</taxon>
        <taxon>Heteroconchia</taxon>
        <taxon>Euheterodonta</taxon>
        <taxon>Imparidentia</taxon>
        <taxon>Neoheterodontei</taxon>
        <taxon>Myida</taxon>
        <taxon>Dreissenoidea</taxon>
        <taxon>Dreissenidae</taxon>
        <taxon>Dreissena</taxon>
    </lineage>
</organism>
<comment type="caution">
    <text evidence="1">The sequence shown here is derived from an EMBL/GenBank/DDBJ whole genome shotgun (WGS) entry which is preliminary data.</text>
</comment>
<dbReference type="GO" id="GO:0031146">
    <property type="term" value="P:SCF-dependent proteasomal ubiquitin-dependent protein catabolic process"/>
    <property type="evidence" value="ECO:0007669"/>
    <property type="project" value="TreeGrafter"/>
</dbReference>
<dbReference type="SMART" id="SM00367">
    <property type="entry name" value="LRR_CC"/>
    <property type="match status" value="4"/>
</dbReference>
<name>A0A9D4L9M1_DREPO</name>
<dbReference type="GO" id="GO:0019005">
    <property type="term" value="C:SCF ubiquitin ligase complex"/>
    <property type="evidence" value="ECO:0007669"/>
    <property type="project" value="TreeGrafter"/>
</dbReference>
<accession>A0A9D4L9M1</accession>
<dbReference type="SUPFAM" id="SSF52047">
    <property type="entry name" value="RNI-like"/>
    <property type="match status" value="1"/>
</dbReference>
<dbReference type="AlphaFoldDB" id="A0A9D4L9M1"/>
<evidence type="ECO:0000313" key="1">
    <source>
        <dbReference type="EMBL" id="KAH3853833.1"/>
    </source>
</evidence>
<proteinExistence type="predicted"/>
<protein>
    <recommendedName>
        <fullName evidence="3">RNI-like protein</fullName>
    </recommendedName>
</protein>